<dbReference type="Proteomes" id="UP000230069">
    <property type="component" value="Unassembled WGS sequence"/>
</dbReference>
<dbReference type="Pfam" id="PF05536">
    <property type="entry name" value="Neurochondrin"/>
    <property type="match status" value="2"/>
</dbReference>
<keyword evidence="2" id="KW-1185">Reference proteome</keyword>
<evidence type="ECO:0000313" key="2">
    <source>
        <dbReference type="Proteomes" id="UP000230069"/>
    </source>
</evidence>
<dbReference type="EMBL" id="KZ305027">
    <property type="protein sequence ID" value="PIA52661.1"/>
    <property type="molecule type" value="Genomic_DNA"/>
</dbReference>
<dbReference type="OrthoDB" id="8962942at2759"/>
<organism evidence="1 2">
    <name type="scientific">Aquilegia coerulea</name>
    <name type="common">Rocky mountain columbine</name>
    <dbReference type="NCBI Taxonomy" id="218851"/>
    <lineage>
        <taxon>Eukaryota</taxon>
        <taxon>Viridiplantae</taxon>
        <taxon>Streptophyta</taxon>
        <taxon>Embryophyta</taxon>
        <taxon>Tracheophyta</taxon>
        <taxon>Spermatophyta</taxon>
        <taxon>Magnoliopsida</taxon>
        <taxon>Ranunculales</taxon>
        <taxon>Ranunculaceae</taxon>
        <taxon>Thalictroideae</taxon>
        <taxon>Aquilegia</taxon>
    </lineage>
</organism>
<dbReference type="PANTHER" id="PTHR13109:SF7">
    <property type="entry name" value="NEUROCHONDRIN"/>
    <property type="match status" value="1"/>
</dbReference>
<evidence type="ECO:0008006" key="3">
    <source>
        <dbReference type="Google" id="ProtNLM"/>
    </source>
</evidence>
<reference evidence="1 2" key="1">
    <citation type="submission" date="2017-09" db="EMBL/GenBank/DDBJ databases">
        <title>WGS assembly of Aquilegia coerulea Goldsmith.</title>
        <authorList>
            <person name="Hodges S."/>
            <person name="Kramer E."/>
            <person name="Nordborg M."/>
            <person name="Tomkins J."/>
            <person name="Borevitz J."/>
            <person name="Derieg N."/>
            <person name="Yan J."/>
            <person name="Mihaltcheva S."/>
            <person name="Hayes R.D."/>
            <person name="Rokhsar D."/>
        </authorList>
    </citation>
    <scope>NUCLEOTIDE SEQUENCE [LARGE SCALE GENOMIC DNA]</scope>
    <source>
        <strain evidence="2">cv. Goldsmith</strain>
    </source>
</reference>
<dbReference type="InterPro" id="IPR008709">
    <property type="entry name" value="Neurochondrin"/>
</dbReference>
<sequence length="557" mass="62412">MEECLKLLKGQRDEQRLAGLLLATKFCKGDDHTSIFIRVYEAIGAQFLDRDLVIDECYEFLFLVSTSSDDGLAALYNFKGISVFALDMSRLCDGSHPLELAMRLVQLMLSKLPLERIYNEYATELSQMVVTIARQFALSHSGVKFEALYILSTLLSSKYAAPLHDALRLMSKEFWSTYLCVGIAAVLQNRVASREKMHALILAESMMSILGEEWLIDQSNLPGEKEPFPVDRCLLLVLESARVEVAVLLNELAYLKYAAPEKSSAADITLKPQNLSIVFSLIEKIIKLISNVSGGQGKCIDMNTIMKVITGLDETIGVVLDFLQDAKEHGQRNGDDLLASVRLVGSYLAESPFALKEKVQDLLEDILLIGGEDEPSPFYSLCFMLPFLCQITMEVEGCRILARNEELKPVVDCLVKLIVPNSFADAKEYGIILLACDTIMNVLLKKEETSVELDDSSVVRLLTAFSCWTEFVTEPSVTMMASSICSLIFESTSEEVLFTHPDFELRTMNNLSQLITRSLTAYYTEAEGGLYEIVTAGYTRWAHRFPHINEVVKRKNR</sequence>
<gene>
    <name evidence="1" type="ORF">AQUCO_01000494v1</name>
</gene>
<name>A0A2G5EAB7_AQUCA</name>
<dbReference type="AlphaFoldDB" id="A0A2G5EAB7"/>
<dbReference type="InParanoid" id="A0A2G5EAB7"/>
<dbReference type="PANTHER" id="PTHR13109">
    <property type="entry name" value="NEUROCHONDRIN"/>
    <property type="match status" value="1"/>
</dbReference>
<evidence type="ECO:0000313" key="1">
    <source>
        <dbReference type="EMBL" id="PIA52661.1"/>
    </source>
</evidence>
<accession>A0A2G5EAB7</accession>
<proteinExistence type="predicted"/>
<dbReference type="FunCoup" id="A0A2G5EAB7">
    <property type="interactions" value="1282"/>
</dbReference>
<protein>
    <recommendedName>
        <fullName evidence="3">Neurochondrin</fullName>
    </recommendedName>
</protein>
<dbReference type="STRING" id="218851.A0A2G5EAB7"/>